<dbReference type="Proteomes" id="UP000000644">
    <property type="component" value="Chromosome"/>
</dbReference>
<reference evidence="3" key="1">
    <citation type="journal article" date="2009" name="Environ. Microbiol.">
        <title>The genome of Polaromonas naphthalenivorans strain CJ2, isolated from coal tar-contaminated sediment, reveals physiological and metabolic versatility and evolution through extensive horizontal gene transfer.</title>
        <authorList>
            <person name="Yagi J.M."/>
            <person name="Sims D."/>
            <person name="Brettin T."/>
            <person name="Bruce D."/>
            <person name="Madsen E.L."/>
        </authorList>
    </citation>
    <scope>NUCLEOTIDE SEQUENCE [LARGE SCALE GENOMIC DNA]</scope>
    <source>
        <strain evidence="3">CJ2</strain>
    </source>
</reference>
<dbReference type="STRING" id="365044.Pnap_1270"/>
<feature type="compositionally biased region" description="Basic and acidic residues" evidence="1">
    <location>
        <begin position="74"/>
        <end position="104"/>
    </location>
</feature>
<keyword evidence="3" id="KW-1185">Reference proteome</keyword>
<dbReference type="EMBL" id="CP000529">
    <property type="protein sequence ID" value="ABM36585.1"/>
    <property type="molecule type" value="Genomic_DNA"/>
</dbReference>
<organism evidence="2 3">
    <name type="scientific">Polaromonas naphthalenivorans (strain CJ2)</name>
    <dbReference type="NCBI Taxonomy" id="365044"/>
    <lineage>
        <taxon>Bacteria</taxon>
        <taxon>Pseudomonadati</taxon>
        <taxon>Pseudomonadota</taxon>
        <taxon>Betaproteobacteria</taxon>
        <taxon>Burkholderiales</taxon>
        <taxon>Comamonadaceae</taxon>
        <taxon>Polaromonas</taxon>
    </lineage>
</organism>
<feature type="region of interest" description="Disordered" evidence="1">
    <location>
        <begin position="74"/>
        <end position="129"/>
    </location>
</feature>
<dbReference type="eggNOG" id="ENOG5031JJE">
    <property type="taxonomic scope" value="Bacteria"/>
</dbReference>
<evidence type="ECO:0000313" key="2">
    <source>
        <dbReference type="EMBL" id="ABM36585.1"/>
    </source>
</evidence>
<proteinExistence type="predicted"/>
<name>A1VLQ7_POLNA</name>
<dbReference type="KEGG" id="pna:Pnap_1270"/>
<sequence length="129" mass="14601">MAPGVYGRIDIGNAPPPPLIYAQPVIIQRPPAPVYVRQQPLYLHVPPGHAKKWSKHCSRYNACNRPVYFVRVRGDDRYEQQRHGGNDYRRYENDHGDYRGGDHHGNKHDKKHGNGHGNGNGHGKGHDKG</sequence>
<evidence type="ECO:0000313" key="3">
    <source>
        <dbReference type="Proteomes" id="UP000000644"/>
    </source>
</evidence>
<dbReference type="HOGENOM" id="CLU_115762_0_0_4"/>
<gene>
    <name evidence="2" type="ordered locus">Pnap_1270</name>
</gene>
<feature type="compositionally biased region" description="Basic residues" evidence="1">
    <location>
        <begin position="105"/>
        <end position="114"/>
    </location>
</feature>
<dbReference type="AlphaFoldDB" id="A1VLQ7"/>
<protein>
    <submittedName>
        <fullName evidence="2">Uncharacterized protein</fullName>
    </submittedName>
</protein>
<evidence type="ECO:0000256" key="1">
    <source>
        <dbReference type="SAM" id="MobiDB-lite"/>
    </source>
</evidence>
<accession>A1VLQ7</accession>